<evidence type="ECO:0000256" key="2">
    <source>
        <dbReference type="ARBA" id="ARBA00022679"/>
    </source>
</evidence>
<dbReference type="SUPFAM" id="SSF53756">
    <property type="entry name" value="UDP-Glycosyltransferase/glycogen phosphorylase"/>
    <property type="match status" value="1"/>
</dbReference>
<dbReference type="PANTHER" id="PTHR45947:SF3">
    <property type="entry name" value="SULFOQUINOVOSYL TRANSFERASE SQD2"/>
    <property type="match status" value="1"/>
</dbReference>
<dbReference type="EMBL" id="WUYC01000003">
    <property type="protein sequence ID" value="MBM4715213.1"/>
    <property type="molecule type" value="Genomic_DNA"/>
</dbReference>
<dbReference type="GO" id="GO:1901137">
    <property type="term" value="P:carbohydrate derivative biosynthetic process"/>
    <property type="evidence" value="ECO:0007669"/>
    <property type="project" value="UniProtKB-ARBA"/>
</dbReference>
<dbReference type="Proteomes" id="UP000706122">
    <property type="component" value="Unassembled WGS sequence"/>
</dbReference>
<evidence type="ECO:0000259" key="3">
    <source>
        <dbReference type="Pfam" id="PF13579"/>
    </source>
</evidence>
<evidence type="ECO:0000313" key="5">
    <source>
        <dbReference type="Proteomes" id="UP000706122"/>
    </source>
</evidence>
<keyword evidence="2" id="KW-0808">Transferase</keyword>
<name>A0AAE3BB77_RHOHA</name>
<dbReference type="GO" id="GO:0016757">
    <property type="term" value="F:glycosyltransferase activity"/>
    <property type="evidence" value="ECO:0007669"/>
    <property type="project" value="UniProtKB-KW"/>
</dbReference>
<proteinExistence type="predicted"/>
<evidence type="ECO:0000256" key="1">
    <source>
        <dbReference type="ARBA" id="ARBA00022676"/>
    </source>
</evidence>
<dbReference type="AlphaFoldDB" id="A0AAE3BB77"/>
<dbReference type="InterPro" id="IPR028098">
    <property type="entry name" value="Glyco_trans_4-like_N"/>
</dbReference>
<protein>
    <submittedName>
        <fullName evidence="4">Glycosyltransferase</fullName>
    </submittedName>
</protein>
<feature type="domain" description="Glycosyltransferase subfamily 4-like N-terminal" evidence="3">
    <location>
        <begin position="22"/>
        <end position="168"/>
    </location>
</feature>
<dbReference type="Gene3D" id="3.40.50.2000">
    <property type="entry name" value="Glycogen Phosphorylase B"/>
    <property type="match status" value="2"/>
</dbReference>
<dbReference type="Pfam" id="PF13579">
    <property type="entry name" value="Glyco_trans_4_4"/>
    <property type="match status" value="1"/>
</dbReference>
<accession>A0AAE3BB77</accession>
<gene>
    <name evidence="4" type="ORF">GS551_13520</name>
</gene>
<dbReference type="GO" id="GO:1903509">
    <property type="term" value="P:liposaccharide metabolic process"/>
    <property type="evidence" value="ECO:0007669"/>
    <property type="project" value="UniProtKB-ARBA"/>
</dbReference>
<dbReference type="RefSeq" id="WP_080561115.1">
    <property type="nucleotide sequence ID" value="NZ_LWBN01000020.1"/>
</dbReference>
<evidence type="ECO:0000313" key="4">
    <source>
        <dbReference type="EMBL" id="MBM4715213.1"/>
    </source>
</evidence>
<comment type="caution">
    <text evidence="4">The sequence shown here is derived from an EMBL/GenBank/DDBJ whole genome shotgun (WGS) entry which is preliminary data.</text>
</comment>
<dbReference type="PANTHER" id="PTHR45947">
    <property type="entry name" value="SULFOQUINOVOSYL TRANSFERASE SQD2"/>
    <property type="match status" value="1"/>
</dbReference>
<organism evidence="4 5">
    <name type="scientific">Rhodococcus hoagii</name>
    <name type="common">Corynebacterium equii</name>
    <dbReference type="NCBI Taxonomy" id="43767"/>
    <lineage>
        <taxon>Bacteria</taxon>
        <taxon>Bacillati</taxon>
        <taxon>Actinomycetota</taxon>
        <taxon>Actinomycetes</taxon>
        <taxon>Mycobacteriales</taxon>
        <taxon>Nocardiaceae</taxon>
        <taxon>Prescottella</taxon>
    </lineage>
</organism>
<dbReference type="InterPro" id="IPR050194">
    <property type="entry name" value="Glycosyltransferase_grp1"/>
</dbReference>
<keyword evidence="1" id="KW-0328">Glycosyltransferase</keyword>
<reference evidence="4" key="1">
    <citation type="submission" date="2019-11" db="EMBL/GenBank/DDBJ databases">
        <title>Spread of Macrolides and rifampicin resistant Rhodococcus equi in clinical isolates in the USA.</title>
        <authorList>
            <person name="Alvarez-Narvaez S."/>
            <person name="Huber L."/>
            <person name="Cohen N.D."/>
            <person name="Slovis N."/>
            <person name="Greiter M."/>
            <person name="Giguere S."/>
            <person name="Hart K."/>
        </authorList>
    </citation>
    <scope>NUCLEOTIDE SEQUENCE</scope>
    <source>
        <strain evidence="4">Lh_5</strain>
    </source>
</reference>
<sequence>MQESQQFSERPDVLHVSEAYGGGVQTAVSRYIENSRALRHELFVRVRHEHDVGEIPDVGFTRLDGSMAKFIMSARRAIREKRPRVLHLHSSFAGVLRAFHFPDVKVVYTPHSYSFLRADISPLVRAGYLGAEYLLSRSPHTIAAISPHEAATAARLISGRASVTYLPNAAGDVSHSVAVRERGHSARLQVVTVGRISAQKDPSFLARVVERVGDPSLTWTWIGDGEPTLKQELIDAGVNVTGWLPNGEALKRMAEADLYFHPARWEGAPMTLLEAVSLGTPVLTREIETLGGLGFASAGADPDGAATAVRRFAQDADYRAAVETTSARSLDIHSSRVQGRALSYVYGVSPEDAA</sequence>
<dbReference type="Pfam" id="PF13692">
    <property type="entry name" value="Glyco_trans_1_4"/>
    <property type="match status" value="1"/>
</dbReference>